<dbReference type="AlphaFoldDB" id="A0A6V8QLY2"/>
<feature type="region of interest" description="Disordered" evidence="1">
    <location>
        <begin position="223"/>
        <end position="248"/>
    </location>
</feature>
<dbReference type="Proteomes" id="UP000517252">
    <property type="component" value="Unassembled WGS sequence"/>
</dbReference>
<evidence type="ECO:0000313" key="3">
    <source>
        <dbReference type="Proteomes" id="UP000517252"/>
    </source>
</evidence>
<accession>A0A6V8QLY2</accession>
<feature type="compositionally biased region" description="Basic and acidic residues" evidence="1">
    <location>
        <begin position="237"/>
        <end position="248"/>
    </location>
</feature>
<proteinExistence type="predicted"/>
<feature type="compositionally biased region" description="Low complexity" evidence="1">
    <location>
        <begin position="226"/>
        <end position="236"/>
    </location>
</feature>
<organism evidence="2 3">
    <name type="scientific">Trichoderma asperellum</name>
    <name type="common">Filamentous fungus</name>
    <dbReference type="NCBI Taxonomy" id="101201"/>
    <lineage>
        <taxon>Eukaryota</taxon>
        <taxon>Fungi</taxon>
        <taxon>Dikarya</taxon>
        <taxon>Ascomycota</taxon>
        <taxon>Pezizomycotina</taxon>
        <taxon>Sordariomycetes</taxon>
        <taxon>Hypocreomycetidae</taxon>
        <taxon>Hypocreales</taxon>
        <taxon>Hypocreaceae</taxon>
        <taxon>Trichoderma</taxon>
    </lineage>
</organism>
<sequence length="461" mass="52609">MDVTSNSKPSTNISSQPLKRVAPREDLNIPWYLLVARGELAYSNETQSCWRDSTEDEQRVCCEKIMRLAFYIVGVDPNDYPICLEACVEKATSTKLLSTTAWSSWSGHKSLKAKMKLVQQYTDSTKQVHCPPAPIIMAAVALKLIRKVEGTGTEESTILIERYNTFGMAPTAIHNYVGNEKRLIRIMYKLVRPNIEQDEPITESLREVSLDVDSFRSSRHFELGRRSNAARHSSSSKPDDATTDNKIEERETLAVEVKCELTRGQAEDELRDILDLFKSKQDTSVTEEMSRRITLAHMKVLAPVNKLSVFKWAKATKDDRILGLFEVSLDDLDKYTWTDVVEKPMSTTWSNHPAFAIWNETKELVSKKGGSKPILKRLDMLRGILVREAFERQESKPLPDIQTQNQAAELRDEITAIKQNLESVQRQTGSLKRQNDEVIQLLKDEKRRKSVCVFQDQLDDV</sequence>
<evidence type="ECO:0000256" key="1">
    <source>
        <dbReference type="SAM" id="MobiDB-lite"/>
    </source>
</evidence>
<comment type="caution">
    <text evidence="2">The sequence shown here is derived from an EMBL/GenBank/DDBJ whole genome shotgun (WGS) entry which is preliminary data.</text>
</comment>
<gene>
    <name evidence="2" type="ORF">TASIC1_0002067800</name>
</gene>
<dbReference type="EMBL" id="BLZH01000002">
    <property type="protein sequence ID" value="GFP53494.1"/>
    <property type="molecule type" value="Genomic_DNA"/>
</dbReference>
<dbReference type="OrthoDB" id="4894528at2759"/>
<reference evidence="2 3" key="1">
    <citation type="submission" date="2020-07" db="EMBL/GenBank/DDBJ databases">
        <title>Trichoderma asperellum IC-1 whole genome shotgun sequence.</title>
        <authorList>
            <person name="Kanamasa S."/>
            <person name="Takahashi H."/>
        </authorList>
    </citation>
    <scope>NUCLEOTIDE SEQUENCE [LARGE SCALE GENOMIC DNA]</scope>
    <source>
        <strain evidence="2 3">IC-1</strain>
    </source>
</reference>
<protein>
    <submittedName>
        <fullName evidence="2">Uncharacterized protein</fullName>
    </submittedName>
</protein>
<evidence type="ECO:0000313" key="2">
    <source>
        <dbReference type="EMBL" id="GFP53494.1"/>
    </source>
</evidence>
<name>A0A6V8QLY2_TRIAP</name>